<dbReference type="KEGG" id="ssai:N0B31_05050"/>
<dbReference type="Pfam" id="PF24367">
    <property type="entry name" value="DUF7523"/>
    <property type="match status" value="1"/>
</dbReference>
<reference evidence="1" key="1">
    <citation type="submission" date="2022-09" db="EMBL/GenBank/DDBJ databases">
        <title>Diverse halophilic archaea isolated from saline environments.</title>
        <authorList>
            <person name="Cui H.-L."/>
        </authorList>
    </citation>
    <scope>NUCLEOTIDE SEQUENCE</scope>
    <source>
        <strain evidence="1">ZS-35-S2</strain>
    </source>
</reference>
<keyword evidence="2" id="KW-1185">Reference proteome</keyword>
<dbReference type="EMBL" id="CP104003">
    <property type="protein sequence ID" value="UWM55652.1"/>
    <property type="molecule type" value="Genomic_DNA"/>
</dbReference>
<sequence>MTVAADTRRAVRANPFVRDALRAGICNYTAAARFLGVGEEEAVAAALRRYAEDLADYEPPTPAGRVRVNMQSGLGPTDDPDAALVRVADTMLAPGGGDLTGITATGDGVDPVTLAHVVARLDAEGVAVGAAGATDGVLVVAVNRRDGPDALRDVEDAVQ</sequence>
<dbReference type="RefSeq" id="WP_260594753.1">
    <property type="nucleotide sequence ID" value="NZ_CP104003.1"/>
</dbReference>
<name>A0A9E7UBY3_9EURY</name>
<accession>A0A9E7UBY3</accession>
<evidence type="ECO:0000313" key="2">
    <source>
        <dbReference type="Proteomes" id="UP001057580"/>
    </source>
</evidence>
<protein>
    <submittedName>
        <fullName evidence="1">Uncharacterized protein</fullName>
    </submittedName>
</protein>
<dbReference type="Proteomes" id="UP001057580">
    <property type="component" value="Chromosome"/>
</dbReference>
<dbReference type="InterPro" id="IPR055945">
    <property type="entry name" value="DUF7523"/>
</dbReference>
<gene>
    <name evidence="1" type="ORF">N0B31_05050</name>
</gene>
<proteinExistence type="predicted"/>
<dbReference type="AlphaFoldDB" id="A0A9E7UBY3"/>
<evidence type="ECO:0000313" key="1">
    <source>
        <dbReference type="EMBL" id="UWM55652.1"/>
    </source>
</evidence>
<dbReference type="GeneID" id="74941766"/>
<organism evidence="1 2">
    <name type="scientific">Salinirubellus salinus</name>
    <dbReference type="NCBI Taxonomy" id="1364945"/>
    <lineage>
        <taxon>Archaea</taxon>
        <taxon>Methanobacteriati</taxon>
        <taxon>Methanobacteriota</taxon>
        <taxon>Stenosarchaea group</taxon>
        <taxon>Halobacteria</taxon>
        <taxon>Halobacteriales</taxon>
        <taxon>Natronomonadaceae</taxon>
        <taxon>Salinirubellus</taxon>
    </lineage>
</organism>